<dbReference type="GO" id="GO:0003700">
    <property type="term" value="F:DNA-binding transcription factor activity"/>
    <property type="evidence" value="ECO:0007669"/>
    <property type="project" value="InterPro"/>
</dbReference>
<evidence type="ECO:0000313" key="3">
    <source>
        <dbReference type="Proteomes" id="UP000236724"/>
    </source>
</evidence>
<reference evidence="2 3" key="1">
    <citation type="submission" date="2016-10" db="EMBL/GenBank/DDBJ databases">
        <authorList>
            <person name="de Groot N.N."/>
        </authorList>
    </citation>
    <scope>NUCLEOTIDE SEQUENCE [LARGE SCALE GENOMIC DNA]</scope>
    <source>
        <strain evidence="2">MBHS1</strain>
    </source>
</reference>
<dbReference type="Proteomes" id="UP000236724">
    <property type="component" value="Unassembled WGS sequence"/>
</dbReference>
<dbReference type="OrthoDB" id="5738144at2"/>
<name>A0A1H6F2W7_9GAMM</name>
<dbReference type="CDD" id="cd00090">
    <property type="entry name" value="HTH_ARSR"/>
    <property type="match status" value="1"/>
</dbReference>
<evidence type="ECO:0000259" key="1">
    <source>
        <dbReference type="PROSITE" id="PS50987"/>
    </source>
</evidence>
<dbReference type="PROSITE" id="PS50987">
    <property type="entry name" value="HTH_ARSR_2"/>
    <property type="match status" value="1"/>
</dbReference>
<accession>A0A1H6F2W7</accession>
<dbReference type="AlphaFoldDB" id="A0A1H6F2W7"/>
<protein>
    <recommendedName>
        <fullName evidence="1">HTH arsR-type domain-containing protein</fullName>
    </recommendedName>
</protein>
<proteinExistence type="predicted"/>
<dbReference type="InterPro" id="IPR001845">
    <property type="entry name" value="HTH_ArsR_DNA-bd_dom"/>
</dbReference>
<dbReference type="SUPFAM" id="SSF46785">
    <property type="entry name" value="Winged helix' DNA-binding domain"/>
    <property type="match status" value="1"/>
</dbReference>
<dbReference type="InterPro" id="IPR036388">
    <property type="entry name" value="WH-like_DNA-bd_sf"/>
</dbReference>
<keyword evidence="3" id="KW-1185">Reference proteome</keyword>
<sequence length="111" mass="13208">MFESLLGSKSKERVLLYLSARKQGYAREIAQFFNTSVTPIQRQLDLLEEYGILYSETQGRTILYALNPRYPLHKELRLLMTKALQFYPAEEQEKLTMERRRPRRKNKPLSL</sequence>
<dbReference type="InterPro" id="IPR011991">
    <property type="entry name" value="ArsR-like_HTH"/>
</dbReference>
<dbReference type="RefSeq" id="WP_103918560.1">
    <property type="nucleotide sequence ID" value="NZ_FMSV02000056.1"/>
</dbReference>
<dbReference type="InterPro" id="IPR036390">
    <property type="entry name" value="WH_DNA-bd_sf"/>
</dbReference>
<gene>
    <name evidence="2" type="ORF">MBHS_00354</name>
</gene>
<organism evidence="2 3">
    <name type="scientific">Candidatus Venteria ishoeyi</name>
    <dbReference type="NCBI Taxonomy" id="1899563"/>
    <lineage>
        <taxon>Bacteria</taxon>
        <taxon>Pseudomonadati</taxon>
        <taxon>Pseudomonadota</taxon>
        <taxon>Gammaproteobacteria</taxon>
        <taxon>Thiotrichales</taxon>
        <taxon>Thiotrichaceae</taxon>
        <taxon>Venteria</taxon>
    </lineage>
</organism>
<dbReference type="Gene3D" id="1.10.10.10">
    <property type="entry name" value="Winged helix-like DNA-binding domain superfamily/Winged helix DNA-binding domain"/>
    <property type="match status" value="1"/>
</dbReference>
<evidence type="ECO:0000313" key="2">
    <source>
        <dbReference type="EMBL" id="SEH04508.1"/>
    </source>
</evidence>
<dbReference type="EMBL" id="FMSV02000056">
    <property type="protein sequence ID" value="SEH04508.1"/>
    <property type="molecule type" value="Genomic_DNA"/>
</dbReference>
<feature type="domain" description="HTH arsR-type" evidence="1">
    <location>
        <begin position="1"/>
        <end position="91"/>
    </location>
</feature>